<dbReference type="GO" id="GO:0000150">
    <property type="term" value="F:DNA strand exchange activity"/>
    <property type="evidence" value="ECO:0007669"/>
    <property type="project" value="InterPro"/>
</dbReference>
<dbReference type="Gene3D" id="3.90.1750.20">
    <property type="entry name" value="Putative Large Serine Recombinase, Chain B, Domain 2"/>
    <property type="match status" value="1"/>
</dbReference>
<dbReference type="PROSITE" id="PS51737">
    <property type="entry name" value="RECOMBINASE_DNA_BIND"/>
    <property type="match status" value="1"/>
</dbReference>
<dbReference type="Gene3D" id="3.40.50.1390">
    <property type="entry name" value="Resolvase, N-terminal catalytic domain"/>
    <property type="match status" value="1"/>
</dbReference>
<dbReference type="PANTHER" id="PTHR30461:SF23">
    <property type="entry name" value="DNA RECOMBINASE-RELATED"/>
    <property type="match status" value="1"/>
</dbReference>
<evidence type="ECO:0000259" key="1">
    <source>
        <dbReference type="PROSITE" id="PS51736"/>
    </source>
</evidence>
<feature type="domain" description="Resolvase/invertase-type recombinase catalytic" evidence="1">
    <location>
        <begin position="12"/>
        <end position="160"/>
    </location>
</feature>
<dbReference type="EMBL" id="UGQT01000001">
    <property type="protein sequence ID" value="STZ60807.1"/>
    <property type="molecule type" value="Genomic_DNA"/>
</dbReference>
<dbReference type="InterPro" id="IPR050639">
    <property type="entry name" value="SSR_resolvase"/>
</dbReference>
<dbReference type="AlphaFoldDB" id="A0A378TKV2"/>
<gene>
    <name evidence="3" type="primary">pinR_3</name>
    <name evidence="3" type="ORF">NCTC10821_04351</name>
</gene>
<dbReference type="CDD" id="cd00338">
    <property type="entry name" value="Ser_Recombinase"/>
    <property type="match status" value="1"/>
</dbReference>
<dbReference type="PROSITE" id="PS51736">
    <property type="entry name" value="RECOMBINASES_3"/>
    <property type="match status" value="1"/>
</dbReference>
<reference evidence="3 4" key="1">
    <citation type="submission" date="2018-06" db="EMBL/GenBank/DDBJ databases">
        <authorList>
            <consortium name="Pathogen Informatics"/>
            <person name="Doyle S."/>
        </authorList>
    </citation>
    <scope>NUCLEOTIDE SEQUENCE [LARGE SCALE GENOMIC DNA]</scope>
    <source>
        <strain evidence="3 4">NCTC10821</strain>
    </source>
</reference>
<dbReference type="SUPFAM" id="SSF53041">
    <property type="entry name" value="Resolvase-like"/>
    <property type="match status" value="1"/>
</dbReference>
<dbReference type="SMART" id="SM00857">
    <property type="entry name" value="Resolvase"/>
    <property type="match status" value="1"/>
</dbReference>
<dbReference type="InterPro" id="IPR011109">
    <property type="entry name" value="DNA_bind_recombinase_dom"/>
</dbReference>
<proteinExistence type="predicted"/>
<dbReference type="InterPro" id="IPR038109">
    <property type="entry name" value="DNA_bind_recomb_sf"/>
</dbReference>
<sequence>MSSQSAPAKRRKAFIYLRVSRDMTGERLTVQRHEKDCRALCKQRGWDVAQVFTDNSVSAKGTAYRAQFNAMLAAIRQGGVDVVVAWALDRFMRNARDRLALVEACREHGVMIALARGGDMDPTTATGRMTIDVIGAAAQMEIDMKSERQIAAAVQRAENGKPPLGVRLTGYTARGELVPDEAELVRRVFKLFHAGESLRGIARTLTDEGLTARSGKPWNPSTVYGLLSNPRYAGRSTYRRHEASRAARQARSRGQAVDALAVTHGTWEALVTDDVFDAVQARLTDPRRVTNRVGTDRKHLGSGLFLCDECGQPVVSFSGGRYRCKAACVNRAHGPLDLARVRQIMADPEDGQQAPPARGVDEFVTALVAERLSRADAAHLLAPPEVDTAPLRAERDNLRARLTNFERDYAAGDITGRQLREATEKVNAELDAVDARLRSMTPGGSGLDDVLAAPDPAEAFLGASLMSRRSVISALCEVRLRRGTRGSKTLDPNTIRVEWRS</sequence>
<organism evidence="3 4">
    <name type="scientific">Mycolicibacterium tokaiense</name>
    <dbReference type="NCBI Taxonomy" id="39695"/>
    <lineage>
        <taxon>Bacteria</taxon>
        <taxon>Bacillati</taxon>
        <taxon>Actinomycetota</taxon>
        <taxon>Actinomycetes</taxon>
        <taxon>Mycobacteriales</taxon>
        <taxon>Mycobacteriaceae</taxon>
        <taxon>Mycolicibacterium</taxon>
    </lineage>
</organism>
<dbReference type="Pfam" id="PF07508">
    <property type="entry name" value="Recombinase"/>
    <property type="match status" value="1"/>
</dbReference>
<evidence type="ECO:0000313" key="3">
    <source>
        <dbReference type="EMBL" id="STZ60807.1"/>
    </source>
</evidence>
<dbReference type="GO" id="GO:0003677">
    <property type="term" value="F:DNA binding"/>
    <property type="evidence" value="ECO:0007669"/>
    <property type="project" value="InterPro"/>
</dbReference>
<dbReference type="Pfam" id="PF00239">
    <property type="entry name" value="Resolvase"/>
    <property type="match status" value="1"/>
</dbReference>
<feature type="domain" description="Recombinase" evidence="2">
    <location>
        <begin position="163"/>
        <end position="289"/>
    </location>
</feature>
<dbReference type="PANTHER" id="PTHR30461">
    <property type="entry name" value="DNA-INVERTASE FROM LAMBDOID PROPHAGE"/>
    <property type="match status" value="1"/>
</dbReference>
<protein>
    <submittedName>
        <fullName evidence="3">Recombinase</fullName>
    </submittedName>
</protein>
<keyword evidence="4" id="KW-1185">Reference proteome</keyword>
<dbReference type="InterPro" id="IPR006119">
    <property type="entry name" value="Resolv_N"/>
</dbReference>
<dbReference type="RefSeq" id="WP_232067700.1">
    <property type="nucleotide sequence ID" value="NZ_AP022600.1"/>
</dbReference>
<evidence type="ECO:0000313" key="4">
    <source>
        <dbReference type="Proteomes" id="UP000254978"/>
    </source>
</evidence>
<evidence type="ECO:0000259" key="2">
    <source>
        <dbReference type="PROSITE" id="PS51737"/>
    </source>
</evidence>
<name>A0A378TKV2_9MYCO</name>
<accession>A0A378TKV2</accession>
<dbReference type="Proteomes" id="UP000254978">
    <property type="component" value="Unassembled WGS sequence"/>
</dbReference>
<dbReference type="InterPro" id="IPR036162">
    <property type="entry name" value="Resolvase-like_N_sf"/>
</dbReference>